<accession>A0A849KWT2</accession>
<evidence type="ECO:0000313" key="3">
    <source>
        <dbReference type="EMBL" id="NNU62908.1"/>
    </source>
</evidence>
<evidence type="ECO:0000256" key="2">
    <source>
        <dbReference type="SAM" id="SignalP"/>
    </source>
</evidence>
<dbReference type="RefSeq" id="WP_171319295.1">
    <property type="nucleotide sequence ID" value="NZ_JABFCY010000017.1"/>
</dbReference>
<dbReference type="EMBL" id="JABFCY010000017">
    <property type="protein sequence ID" value="NNU62908.1"/>
    <property type="molecule type" value="Genomic_DNA"/>
</dbReference>
<feature type="region of interest" description="Disordered" evidence="1">
    <location>
        <begin position="214"/>
        <end position="237"/>
    </location>
</feature>
<feature type="compositionally biased region" description="Basic and acidic residues" evidence="1">
    <location>
        <begin position="223"/>
        <end position="237"/>
    </location>
</feature>
<name>A0A849KWT2_9HYPH</name>
<organism evidence="3 4">
    <name type="scientific">Ochrobactrum soli</name>
    <dbReference type="NCBI Taxonomy" id="2448455"/>
    <lineage>
        <taxon>Bacteria</taxon>
        <taxon>Pseudomonadati</taxon>
        <taxon>Pseudomonadota</taxon>
        <taxon>Alphaproteobacteria</taxon>
        <taxon>Hyphomicrobiales</taxon>
        <taxon>Brucellaceae</taxon>
        <taxon>Brucella/Ochrobactrum group</taxon>
        <taxon>Ochrobactrum</taxon>
    </lineage>
</organism>
<feature type="signal peptide" evidence="2">
    <location>
        <begin position="1"/>
        <end position="26"/>
    </location>
</feature>
<proteinExistence type="predicted"/>
<protein>
    <submittedName>
        <fullName evidence="3">Uncharacterized protein</fullName>
    </submittedName>
</protein>
<keyword evidence="2" id="KW-0732">Signal</keyword>
<sequence length="237" mass="26711">MKKIIAFTAILAASTFALSVAHSADARSFTVFGISLGMTANLVQSSLTQLDPDPSSFEFPTHNVFHFAESPSCGWMQKDWSTPKCIGIRVLSVNQGDNNYNASEITLIQRFDTPIDVLSFKKKLIETYGNPDFTNVSLDTYDEKYRTPAFIWSENFKSASKQTVNEMRDWVKFGYIKGAKGALLRVFLNSDGQRVSGMTIVLSDQDELRKKHEQENAALQNEQTKKEDSALENLRFR</sequence>
<dbReference type="Proteomes" id="UP000574931">
    <property type="component" value="Unassembled WGS sequence"/>
</dbReference>
<feature type="chain" id="PRO_5032674187" evidence="2">
    <location>
        <begin position="27"/>
        <end position="237"/>
    </location>
</feature>
<dbReference type="AlphaFoldDB" id="A0A849KWT2"/>
<evidence type="ECO:0000256" key="1">
    <source>
        <dbReference type="SAM" id="MobiDB-lite"/>
    </source>
</evidence>
<gene>
    <name evidence="3" type="ORF">HKX02_21985</name>
</gene>
<comment type="caution">
    <text evidence="3">The sequence shown here is derived from an EMBL/GenBank/DDBJ whole genome shotgun (WGS) entry which is preliminary data.</text>
</comment>
<evidence type="ECO:0000313" key="4">
    <source>
        <dbReference type="Proteomes" id="UP000574931"/>
    </source>
</evidence>
<keyword evidence="4" id="KW-1185">Reference proteome</keyword>
<reference evidence="3 4" key="1">
    <citation type="submission" date="2020-05" db="EMBL/GenBank/DDBJ databases">
        <title>Draft Genome Sequence of Ochrobactrum soli Isolated from Stable Fly Gut.</title>
        <authorList>
            <person name="Pileggi M.T."/>
            <person name="Vazhakkala L.J."/>
            <person name="Wong C.N."/>
        </authorList>
    </citation>
    <scope>NUCLEOTIDE SEQUENCE [LARGE SCALE GENOMIC DNA]</scope>
    <source>
        <strain evidence="3 4">MTP-C0764</strain>
    </source>
</reference>